<dbReference type="GO" id="GO:0004519">
    <property type="term" value="F:endonuclease activity"/>
    <property type="evidence" value="ECO:0007669"/>
    <property type="project" value="InterPro"/>
</dbReference>
<accession>A0A2A4GXH6</accession>
<dbReference type="GO" id="GO:0003677">
    <property type="term" value="F:DNA binding"/>
    <property type="evidence" value="ECO:0007669"/>
    <property type="project" value="InterPro"/>
</dbReference>
<dbReference type="Pfam" id="PF04471">
    <property type="entry name" value="Mrr_cat"/>
    <property type="match status" value="1"/>
</dbReference>
<dbReference type="AlphaFoldDB" id="A0A2A4GXH6"/>
<evidence type="ECO:0000313" key="2">
    <source>
        <dbReference type="EMBL" id="PCF55260.1"/>
    </source>
</evidence>
<dbReference type="Proteomes" id="UP000218335">
    <property type="component" value="Unassembled WGS sequence"/>
</dbReference>
<dbReference type="InterPro" id="IPR011335">
    <property type="entry name" value="Restrct_endonuc-II-like"/>
</dbReference>
<reference evidence="2 3" key="1">
    <citation type="journal article" date="2017" name="PLoS ONE">
        <title>Development of a real-time PCR for detection of Staphylococcus pseudintermedius using a novel automated comparison of whole-genome sequences.</title>
        <authorList>
            <person name="Verstappen K.M."/>
            <person name="Huijbregts L."/>
            <person name="Spaninks M."/>
            <person name="Wagenaar J.A."/>
            <person name="Fluit A.C."/>
            <person name="Duim B."/>
        </authorList>
    </citation>
    <scope>NUCLEOTIDE SEQUENCE [LARGE SCALE GENOMIC DNA]</scope>
    <source>
        <strain evidence="2 3">215070706401-1</strain>
    </source>
</reference>
<organism evidence="2 3">
    <name type="scientific">Staphylococcus delphini</name>
    <dbReference type="NCBI Taxonomy" id="53344"/>
    <lineage>
        <taxon>Bacteria</taxon>
        <taxon>Bacillati</taxon>
        <taxon>Bacillota</taxon>
        <taxon>Bacilli</taxon>
        <taxon>Bacillales</taxon>
        <taxon>Staphylococcaceae</taxon>
        <taxon>Staphylococcus</taxon>
        <taxon>Staphylococcus intermedius group</taxon>
    </lineage>
</organism>
<gene>
    <name evidence="2" type="ORF">B5C08_06310</name>
</gene>
<dbReference type="SUPFAM" id="SSF52980">
    <property type="entry name" value="Restriction endonuclease-like"/>
    <property type="match status" value="1"/>
</dbReference>
<protein>
    <recommendedName>
        <fullName evidence="1">Restriction endonuclease type IV Mrr domain-containing protein</fullName>
    </recommendedName>
</protein>
<feature type="domain" description="Restriction endonuclease type IV Mrr" evidence="1">
    <location>
        <begin position="52"/>
        <end position="174"/>
    </location>
</feature>
<proteinExistence type="predicted"/>
<sequence>MSNQKLNIFIDVLRNSDIEMIEENYLLCDEEFNKLNEYIQVLKRDDFHTTKAKGDYFEEFIHYVLKCTNIFRSMNNIRTHTNEIDIRAEFTLPAQEVAKYYQFEGNLTLFFECKNFVRKKVGVDDIGKFYSLLATSKKDIGIIVSPNGITGQSWRDGSGLCKKIALIHGTKILSITFEDLLKLKNKSLFTILKEKVIEIEEDFNIEKHIKHHELEGKL</sequence>
<name>A0A2A4GXH6_9STAP</name>
<dbReference type="InterPro" id="IPR007560">
    <property type="entry name" value="Restrct_endonuc_IV_Mrr"/>
</dbReference>
<dbReference type="RefSeq" id="WP_096593494.1">
    <property type="nucleotide sequence ID" value="NZ_JBBLVV010000002.1"/>
</dbReference>
<evidence type="ECO:0000259" key="1">
    <source>
        <dbReference type="Pfam" id="PF04471"/>
    </source>
</evidence>
<dbReference type="EMBL" id="MWUU01000007">
    <property type="protein sequence ID" value="PCF55260.1"/>
    <property type="molecule type" value="Genomic_DNA"/>
</dbReference>
<evidence type="ECO:0000313" key="3">
    <source>
        <dbReference type="Proteomes" id="UP000218335"/>
    </source>
</evidence>
<dbReference type="GO" id="GO:0009307">
    <property type="term" value="P:DNA restriction-modification system"/>
    <property type="evidence" value="ECO:0007669"/>
    <property type="project" value="InterPro"/>
</dbReference>
<comment type="caution">
    <text evidence="2">The sequence shown here is derived from an EMBL/GenBank/DDBJ whole genome shotgun (WGS) entry which is preliminary data.</text>
</comment>